<dbReference type="Proteomes" id="UP001488838">
    <property type="component" value="Unassembled WGS sequence"/>
</dbReference>
<protein>
    <submittedName>
        <fullName evidence="1">Uncharacterized protein</fullName>
    </submittedName>
</protein>
<dbReference type="AlphaFoldDB" id="A0AAW0JCX5"/>
<dbReference type="EMBL" id="JBBHLL010000045">
    <property type="protein sequence ID" value="KAK7824528.1"/>
    <property type="molecule type" value="Genomic_DNA"/>
</dbReference>
<reference evidence="1 2" key="1">
    <citation type="journal article" date="2023" name="bioRxiv">
        <title>Conserved and derived expression patterns and positive selection on dental genes reveal complex evolutionary context of ever-growing rodent molars.</title>
        <authorList>
            <person name="Calamari Z.T."/>
            <person name="Song A."/>
            <person name="Cohen E."/>
            <person name="Akter M."/>
            <person name="Roy R.D."/>
            <person name="Hallikas O."/>
            <person name="Christensen M.M."/>
            <person name="Li P."/>
            <person name="Marangoni P."/>
            <person name="Jernvall J."/>
            <person name="Klein O.D."/>
        </authorList>
    </citation>
    <scope>NUCLEOTIDE SEQUENCE [LARGE SCALE GENOMIC DNA]</scope>
    <source>
        <strain evidence="1">V071</strain>
    </source>
</reference>
<sequence>MPSVSVVPSDSLTASASPYVKEQLIIFPAFTWEAKEISASTVPPENPCGIYQNHSWEVFSHWSGPCVSPFVIFCR</sequence>
<evidence type="ECO:0000313" key="1">
    <source>
        <dbReference type="EMBL" id="KAK7824528.1"/>
    </source>
</evidence>
<proteinExistence type="predicted"/>
<evidence type="ECO:0000313" key="2">
    <source>
        <dbReference type="Proteomes" id="UP001488838"/>
    </source>
</evidence>
<comment type="caution">
    <text evidence="1">The sequence shown here is derived from an EMBL/GenBank/DDBJ whole genome shotgun (WGS) entry which is preliminary data.</text>
</comment>
<name>A0AAW0JCX5_MYOGA</name>
<gene>
    <name evidence="1" type="ORF">U0070_021449</name>
</gene>
<keyword evidence="2" id="KW-1185">Reference proteome</keyword>
<accession>A0AAW0JCX5</accession>
<organism evidence="1 2">
    <name type="scientific">Myodes glareolus</name>
    <name type="common">Bank vole</name>
    <name type="synonym">Clethrionomys glareolus</name>
    <dbReference type="NCBI Taxonomy" id="447135"/>
    <lineage>
        <taxon>Eukaryota</taxon>
        <taxon>Metazoa</taxon>
        <taxon>Chordata</taxon>
        <taxon>Craniata</taxon>
        <taxon>Vertebrata</taxon>
        <taxon>Euteleostomi</taxon>
        <taxon>Mammalia</taxon>
        <taxon>Eutheria</taxon>
        <taxon>Euarchontoglires</taxon>
        <taxon>Glires</taxon>
        <taxon>Rodentia</taxon>
        <taxon>Myomorpha</taxon>
        <taxon>Muroidea</taxon>
        <taxon>Cricetidae</taxon>
        <taxon>Arvicolinae</taxon>
        <taxon>Myodes</taxon>
    </lineage>
</organism>